<dbReference type="Pfam" id="PF01381">
    <property type="entry name" value="HTH_3"/>
    <property type="match status" value="1"/>
</dbReference>
<gene>
    <name evidence="2" type="ORF">HNP32_003450</name>
</gene>
<dbReference type="Proteomes" id="UP000539957">
    <property type="component" value="Unassembled WGS sequence"/>
</dbReference>
<organism evidence="2 3">
    <name type="scientific">Brevundimonas bullata</name>
    <dbReference type="NCBI Taxonomy" id="13160"/>
    <lineage>
        <taxon>Bacteria</taxon>
        <taxon>Pseudomonadati</taxon>
        <taxon>Pseudomonadota</taxon>
        <taxon>Alphaproteobacteria</taxon>
        <taxon>Caulobacterales</taxon>
        <taxon>Caulobacteraceae</taxon>
        <taxon>Brevundimonas</taxon>
    </lineage>
</organism>
<evidence type="ECO:0000313" key="3">
    <source>
        <dbReference type="Proteomes" id="UP000539957"/>
    </source>
</evidence>
<dbReference type="SUPFAM" id="SSF47413">
    <property type="entry name" value="lambda repressor-like DNA-binding domains"/>
    <property type="match status" value="1"/>
</dbReference>
<evidence type="ECO:0000259" key="1">
    <source>
        <dbReference type="PROSITE" id="PS50943"/>
    </source>
</evidence>
<protein>
    <submittedName>
        <fullName evidence="2">Transcriptional regulator with XRE-family HTH domain</fullName>
    </submittedName>
</protein>
<evidence type="ECO:0000313" key="2">
    <source>
        <dbReference type="EMBL" id="MBB4799690.1"/>
    </source>
</evidence>
<dbReference type="InterPro" id="IPR010982">
    <property type="entry name" value="Lambda_DNA-bd_dom_sf"/>
</dbReference>
<feature type="domain" description="HTH cro/C1-type" evidence="1">
    <location>
        <begin position="1"/>
        <end position="46"/>
    </location>
</feature>
<reference evidence="2 3" key="1">
    <citation type="submission" date="2020-08" db="EMBL/GenBank/DDBJ databases">
        <title>Functional genomics of gut bacteria from endangered species of beetles.</title>
        <authorList>
            <person name="Carlos-Shanley C."/>
        </authorList>
    </citation>
    <scope>NUCLEOTIDE SEQUENCE [LARGE SCALE GENOMIC DNA]</scope>
    <source>
        <strain evidence="2 3">S00123</strain>
    </source>
</reference>
<dbReference type="Gene3D" id="1.10.260.40">
    <property type="entry name" value="lambda repressor-like DNA-binding domains"/>
    <property type="match status" value="1"/>
</dbReference>
<dbReference type="EMBL" id="JACHKY010000007">
    <property type="protein sequence ID" value="MBB4799690.1"/>
    <property type="molecule type" value="Genomic_DNA"/>
</dbReference>
<keyword evidence="3" id="KW-1185">Reference proteome</keyword>
<dbReference type="PROSITE" id="PS50943">
    <property type="entry name" value="HTH_CROC1"/>
    <property type="match status" value="1"/>
</dbReference>
<dbReference type="CDD" id="cd00093">
    <property type="entry name" value="HTH_XRE"/>
    <property type="match status" value="1"/>
</dbReference>
<proteinExistence type="predicted"/>
<sequence length="87" mass="9566">MTQEELADIVGCSVASIGHWETGARRLTDKWLPQLAEALNTSVGYIMQHDPENLPTDILDIWADIPTESRAQALKVLESFKRTGTGG</sequence>
<dbReference type="GO" id="GO:0003677">
    <property type="term" value="F:DNA binding"/>
    <property type="evidence" value="ECO:0007669"/>
    <property type="project" value="InterPro"/>
</dbReference>
<dbReference type="InterPro" id="IPR001387">
    <property type="entry name" value="Cro/C1-type_HTH"/>
</dbReference>
<comment type="caution">
    <text evidence="2">The sequence shown here is derived from an EMBL/GenBank/DDBJ whole genome shotgun (WGS) entry which is preliminary data.</text>
</comment>
<accession>A0A7W7ISG6</accession>
<name>A0A7W7ISG6_9CAUL</name>
<dbReference type="SMART" id="SM00530">
    <property type="entry name" value="HTH_XRE"/>
    <property type="match status" value="1"/>
</dbReference>
<dbReference type="AlphaFoldDB" id="A0A7W7ISG6"/>